<dbReference type="SUPFAM" id="SSF160443">
    <property type="entry name" value="SMR domain-like"/>
    <property type="match status" value="1"/>
</dbReference>
<proteinExistence type="predicted"/>
<evidence type="ECO:0000256" key="1">
    <source>
        <dbReference type="SAM" id="MobiDB-lite"/>
    </source>
</evidence>
<keyword evidence="3" id="KW-1185">Reference proteome</keyword>
<dbReference type="RefSeq" id="WP_119841177.1">
    <property type="nucleotide sequence ID" value="NZ_CP060436.1"/>
</dbReference>
<sequence length="206" mass="23004">MSRRRRLRPEELDLWNKVAGTAERLTRDQKTLAPQHPVAKAPAPVRPVDPPATAPRIEPFRLGDKLGGKASRNAGAHDLLAPIHERLHGAPLRMDKKTHGKMKKGKLSPEARIDLHGMTVDRAHRALTAFLLRAATNENRLVLVITGKGRVRDEDGPIPVRHGVLRHQMPHWLSQPPLSHLVLQVTPAHAVHGGTGAYYIYLRRNR</sequence>
<dbReference type="InterPro" id="IPR036063">
    <property type="entry name" value="Smr_dom_sf"/>
</dbReference>
<dbReference type="Pfam" id="PF01713">
    <property type="entry name" value="Smr"/>
    <property type="match status" value="1"/>
</dbReference>
<organism evidence="2 3">
    <name type="scientific">Pseudooceanicola algae</name>
    <dbReference type="NCBI Taxonomy" id="1537215"/>
    <lineage>
        <taxon>Bacteria</taxon>
        <taxon>Pseudomonadati</taxon>
        <taxon>Pseudomonadota</taxon>
        <taxon>Alphaproteobacteria</taxon>
        <taxon>Rhodobacterales</taxon>
        <taxon>Paracoccaceae</taxon>
        <taxon>Pseudooceanicola</taxon>
    </lineage>
</organism>
<evidence type="ECO:0000313" key="2">
    <source>
        <dbReference type="EMBL" id="QPM91484.1"/>
    </source>
</evidence>
<dbReference type="PANTHER" id="PTHR35562:SF2">
    <property type="entry name" value="DNA ENDONUCLEASE SMRA-RELATED"/>
    <property type="match status" value="1"/>
</dbReference>
<dbReference type="PROSITE" id="PS50828">
    <property type="entry name" value="SMR"/>
    <property type="match status" value="1"/>
</dbReference>
<dbReference type="SMART" id="SM00463">
    <property type="entry name" value="SMR"/>
    <property type="match status" value="1"/>
</dbReference>
<feature type="region of interest" description="Disordered" evidence="1">
    <location>
        <begin position="22"/>
        <end position="58"/>
    </location>
</feature>
<name>A0A418SBI7_9RHOB</name>
<reference evidence="2 3" key="1">
    <citation type="submission" date="2020-08" db="EMBL/GenBank/DDBJ databases">
        <title>Genome sequence of Rhodobacteraceae bacterium Lw-13e.</title>
        <authorList>
            <person name="Poehlein A."/>
            <person name="Wolter L."/>
            <person name="Daniel R."/>
            <person name="Brinkhoff T."/>
        </authorList>
    </citation>
    <scope>NUCLEOTIDE SEQUENCE [LARGE SCALE GENOMIC DNA]</scope>
    <source>
        <strain evidence="2 3">Lw-13e</strain>
    </source>
</reference>
<dbReference type="PANTHER" id="PTHR35562">
    <property type="entry name" value="DNA ENDONUCLEASE SMRA-RELATED"/>
    <property type="match status" value="1"/>
</dbReference>
<evidence type="ECO:0000313" key="3">
    <source>
        <dbReference type="Proteomes" id="UP000283786"/>
    </source>
</evidence>
<dbReference type="OrthoDB" id="7165597at2"/>
<dbReference type="InterPro" id="IPR002625">
    <property type="entry name" value="Smr_dom"/>
</dbReference>
<accession>A0A418SBI7</accession>
<dbReference type="AlphaFoldDB" id="A0A418SBI7"/>
<dbReference type="KEGG" id="palw:PSAL_027370"/>
<dbReference type="Gene3D" id="3.30.1370.110">
    <property type="match status" value="1"/>
</dbReference>
<dbReference type="Proteomes" id="UP000283786">
    <property type="component" value="Chromosome"/>
</dbReference>
<dbReference type="EMBL" id="CP060436">
    <property type="protein sequence ID" value="QPM91484.1"/>
    <property type="molecule type" value="Genomic_DNA"/>
</dbReference>
<gene>
    <name evidence="2" type="ORF">PSAL_027370</name>
</gene>
<feature type="compositionally biased region" description="Pro residues" evidence="1">
    <location>
        <begin position="44"/>
        <end position="53"/>
    </location>
</feature>
<protein>
    <submittedName>
        <fullName evidence="2">Uncharacterized protein</fullName>
    </submittedName>
</protein>